<organism evidence="1">
    <name type="scientific">marine sediment metagenome</name>
    <dbReference type="NCBI Taxonomy" id="412755"/>
    <lineage>
        <taxon>unclassified sequences</taxon>
        <taxon>metagenomes</taxon>
        <taxon>ecological metagenomes</taxon>
    </lineage>
</organism>
<accession>X0UK69</accession>
<dbReference type="EMBL" id="BARS01029587">
    <property type="protein sequence ID" value="GAG06219.1"/>
    <property type="molecule type" value="Genomic_DNA"/>
</dbReference>
<reference evidence="1" key="1">
    <citation type="journal article" date="2014" name="Front. Microbiol.">
        <title>High frequency of phylogenetically diverse reductive dehalogenase-homologous genes in deep subseafloor sedimentary metagenomes.</title>
        <authorList>
            <person name="Kawai M."/>
            <person name="Futagami T."/>
            <person name="Toyoda A."/>
            <person name="Takaki Y."/>
            <person name="Nishi S."/>
            <person name="Hori S."/>
            <person name="Arai W."/>
            <person name="Tsubouchi T."/>
            <person name="Morono Y."/>
            <person name="Uchiyama I."/>
            <person name="Ito T."/>
            <person name="Fujiyama A."/>
            <person name="Inagaki F."/>
            <person name="Takami H."/>
        </authorList>
    </citation>
    <scope>NUCLEOTIDE SEQUENCE</scope>
    <source>
        <strain evidence="1">Expedition CK06-06</strain>
    </source>
</reference>
<protein>
    <submittedName>
        <fullName evidence="1">Uncharacterized protein</fullName>
    </submittedName>
</protein>
<sequence>MNYASGSSLEVEIDEGEAMVLIESILYQNITKFQEMDTNISGSELSVAKSAFEDALNVQAQKPLKISSLSIYVKSNDSWLNVSATFELDGISSSENEVIS</sequence>
<feature type="non-terminal residue" evidence="1">
    <location>
        <position position="100"/>
    </location>
</feature>
<dbReference type="AlphaFoldDB" id="X0UK69"/>
<evidence type="ECO:0000313" key="1">
    <source>
        <dbReference type="EMBL" id="GAG06219.1"/>
    </source>
</evidence>
<comment type="caution">
    <text evidence="1">The sequence shown here is derived from an EMBL/GenBank/DDBJ whole genome shotgun (WGS) entry which is preliminary data.</text>
</comment>
<gene>
    <name evidence="1" type="ORF">S01H1_46226</name>
</gene>
<proteinExistence type="predicted"/>
<name>X0UK69_9ZZZZ</name>